<dbReference type="STRING" id="446470.Snas_1110"/>
<dbReference type="eggNOG" id="COG2931">
    <property type="taxonomic scope" value="Bacteria"/>
</dbReference>
<dbReference type="ESTHER" id="stanl-d3qb03">
    <property type="family name" value="Duf_1023"/>
</dbReference>
<dbReference type="AlphaFoldDB" id="D3QB03"/>
<dbReference type="OrthoDB" id="5969911at2"/>
<dbReference type="EMBL" id="CP001778">
    <property type="protein sequence ID" value="ADD40820.1"/>
    <property type="molecule type" value="Genomic_DNA"/>
</dbReference>
<dbReference type="KEGG" id="sna:Snas_1110"/>
<proteinExistence type="predicted"/>
<accession>D3QB03</accession>
<keyword evidence="3" id="KW-1185">Reference proteome</keyword>
<protein>
    <recommendedName>
        <fullName evidence="1">DUF1023 domain-containing protein</fullName>
    </recommendedName>
</protein>
<dbReference type="InterPro" id="IPR029058">
    <property type="entry name" value="AB_hydrolase_fold"/>
</dbReference>
<dbReference type="Proteomes" id="UP000000844">
    <property type="component" value="Chromosome"/>
</dbReference>
<dbReference type="SUPFAM" id="SSF53474">
    <property type="entry name" value="alpha/beta-Hydrolases"/>
    <property type="match status" value="1"/>
</dbReference>
<dbReference type="HOGENOM" id="CLU_025057_2_0_11"/>
<sequence length="501" mass="52202">MVSYSQLLNMDTAKLTGAAEAAGGLSSTLSTRAGEVQSAADIPGGMWTGIDSSAASSLIGAQPSPLYDASDAFRRGRAALEDLVTGVEAAKDRLGDAQDLVGGTGITIGGDGTVTTPVVDNPTTAANNDRIAQQARQIIDAALKMAEEADQTATAAVQAVGMDVSESAIPDGKGDTPQEVKEWWDSLSDTEKQAFIAQHPEQIGNLDGIPAEARHQANMNHLASEIASGDAENGSQQLLDRIQNSWKGPESDRIYLLGFDPNGDSDAKVIAAIGNPDTADRTAVFVPGTGNDISKMGGNLDSMNRLQDATGGNTSAIVWLGYDAPDHIPAAVLDGYAKDGAPDLREFTRGLDATNSPTGTTTVIGHSYGSTVVGTADALGKQGSNDGLVARDIIAVGSPGMGYESPDRQGFIDSPRVDNTSDMHMDSDHIWAGAASNDVVTYTEVHGNAPHDWSFGGERFTTDGSSGHSEYFEQGGASLRNMAHIVNGEYDEVDHVGRRPG</sequence>
<gene>
    <name evidence="2" type="ordered locus">Snas_1110</name>
</gene>
<feature type="domain" description="DUF1023" evidence="1">
    <location>
        <begin position="266"/>
        <end position="443"/>
    </location>
</feature>
<evidence type="ECO:0000259" key="1">
    <source>
        <dbReference type="Pfam" id="PF06259"/>
    </source>
</evidence>
<evidence type="ECO:0000313" key="3">
    <source>
        <dbReference type="Proteomes" id="UP000000844"/>
    </source>
</evidence>
<dbReference type="Pfam" id="PF06259">
    <property type="entry name" value="Abhydrolase_8"/>
    <property type="match status" value="1"/>
</dbReference>
<reference evidence="2 3" key="1">
    <citation type="journal article" date="2009" name="Stand. Genomic Sci.">
        <title>Complete genome sequence of Stackebrandtia nassauensis type strain (LLR-40K-21).</title>
        <authorList>
            <person name="Munk C."/>
            <person name="Lapidus A."/>
            <person name="Copeland A."/>
            <person name="Jando M."/>
            <person name="Mayilraj S."/>
            <person name="Glavina Del Rio T."/>
            <person name="Nolan M."/>
            <person name="Chen F."/>
            <person name="Lucas S."/>
            <person name="Tice H."/>
            <person name="Cheng J.F."/>
            <person name="Han C."/>
            <person name="Detter J.C."/>
            <person name="Bruce D."/>
            <person name="Goodwin L."/>
            <person name="Chain P."/>
            <person name="Pitluck S."/>
            <person name="Goker M."/>
            <person name="Ovchinikova G."/>
            <person name="Pati A."/>
            <person name="Ivanova N."/>
            <person name="Mavromatis K."/>
            <person name="Chen A."/>
            <person name="Palaniappan K."/>
            <person name="Land M."/>
            <person name="Hauser L."/>
            <person name="Chang Y.J."/>
            <person name="Jeffries C.D."/>
            <person name="Bristow J."/>
            <person name="Eisen J.A."/>
            <person name="Markowitz V."/>
            <person name="Hugenholtz P."/>
            <person name="Kyrpides N.C."/>
            <person name="Klenk H.P."/>
        </authorList>
    </citation>
    <scope>NUCLEOTIDE SEQUENCE [LARGE SCALE GENOMIC DNA]</scope>
    <source>
        <strain evidence="3">DSM 44728 / CIP 108903 / NRRL B-16338 / NBRC 102104 / LLR-40K-21</strain>
    </source>
</reference>
<organism evidence="2 3">
    <name type="scientific">Stackebrandtia nassauensis (strain DSM 44728 / CIP 108903 / NRRL B-16338 / NBRC 102104 / LLR-40K-21)</name>
    <dbReference type="NCBI Taxonomy" id="446470"/>
    <lineage>
        <taxon>Bacteria</taxon>
        <taxon>Bacillati</taxon>
        <taxon>Actinomycetota</taxon>
        <taxon>Actinomycetes</taxon>
        <taxon>Glycomycetales</taxon>
        <taxon>Glycomycetaceae</taxon>
        <taxon>Stackebrandtia</taxon>
    </lineage>
</organism>
<evidence type="ECO:0000313" key="2">
    <source>
        <dbReference type="EMBL" id="ADD40820.1"/>
    </source>
</evidence>
<dbReference type="eggNOG" id="COG4099">
    <property type="taxonomic scope" value="Bacteria"/>
</dbReference>
<dbReference type="InterPro" id="IPR010427">
    <property type="entry name" value="DUF1023"/>
</dbReference>
<name>D3QB03_STANL</name>